<organism evidence="2 3">
    <name type="scientific">Streptomyces tibetensis</name>
    <dbReference type="NCBI Taxonomy" id="2382123"/>
    <lineage>
        <taxon>Bacteria</taxon>
        <taxon>Bacillati</taxon>
        <taxon>Actinomycetota</taxon>
        <taxon>Actinomycetes</taxon>
        <taxon>Kitasatosporales</taxon>
        <taxon>Streptomycetaceae</taxon>
        <taxon>Streptomyces</taxon>
    </lineage>
</organism>
<dbReference type="NCBIfam" id="TIGR01764">
    <property type="entry name" value="excise"/>
    <property type="match status" value="1"/>
</dbReference>
<evidence type="ECO:0000313" key="2">
    <source>
        <dbReference type="EMBL" id="MFF0009620.1"/>
    </source>
</evidence>
<dbReference type="Proteomes" id="UP001601422">
    <property type="component" value="Unassembled WGS sequence"/>
</dbReference>
<gene>
    <name evidence="2" type="ORF">ACFYQT_40200</name>
</gene>
<evidence type="ECO:0000313" key="3">
    <source>
        <dbReference type="Proteomes" id="UP001601422"/>
    </source>
</evidence>
<dbReference type="RefSeq" id="WP_389835597.1">
    <property type="nucleotide sequence ID" value="NZ_JBIAJP010000021.1"/>
</dbReference>
<name>A0ABW6N8R3_9ACTN</name>
<dbReference type="InterPro" id="IPR041657">
    <property type="entry name" value="HTH_17"/>
</dbReference>
<proteinExistence type="predicted"/>
<dbReference type="InterPro" id="IPR010093">
    <property type="entry name" value="SinI_DNA-bd"/>
</dbReference>
<feature type="domain" description="Helix-turn-helix" evidence="1">
    <location>
        <begin position="12"/>
        <end position="62"/>
    </location>
</feature>
<protein>
    <submittedName>
        <fullName evidence="2">Helix-turn-helix domain-containing protein</fullName>
    </submittedName>
</protein>
<dbReference type="Pfam" id="PF12728">
    <property type="entry name" value="HTH_17"/>
    <property type="match status" value="1"/>
</dbReference>
<accession>A0ABW6N8R3</accession>
<reference evidence="2 3" key="1">
    <citation type="submission" date="2024-10" db="EMBL/GenBank/DDBJ databases">
        <title>The Natural Products Discovery Center: Release of the First 8490 Sequenced Strains for Exploring Actinobacteria Biosynthetic Diversity.</title>
        <authorList>
            <person name="Kalkreuter E."/>
            <person name="Kautsar S.A."/>
            <person name="Yang D."/>
            <person name="Bader C.D."/>
            <person name="Teijaro C.N."/>
            <person name="Fluegel L."/>
            <person name="Davis C.M."/>
            <person name="Simpson J.R."/>
            <person name="Lauterbach L."/>
            <person name="Steele A.D."/>
            <person name="Gui C."/>
            <person name="Meng S."/>
            <person name="Li G."/>
            <person name="Viehrig K."/>
            <person name="Ye F."/>
            <person name="Su P."/>
            <person name="Kiefer A.F."/>
            <person name="Nichols A."/>
            <person name="Cepeda A.J."/>
            <person name="Yan W."/>
            <person name="Fan B."/>
            <person name="Jiang Y."/>
            <person name="Adhikari A."/>
            <person name="Zheng C.-J."/>
            <person name="Schuster L."/>
            <person name="Cowan T.M."/>
            <person name="Smanski M.J."/>
            <person name="Chevrette M.G."/>
            <person name="De Carvalho L.P.S."/>
            <person name="Shen B."/>
        </authorList>
    </citation>
    <scope>NUCLEOTIDE SEQUENCE [LARGE SCALE GENOMIC DNA]</scope>
    <source>
        <strain evidence="2 3">NPDC005497</strain>
    </source>
</reference>
<keyword evidence="3" id="KW-1185">Reference proteome</keyword>
<sequence length="71" mass="8096">MPYSKPAVTPEWIRVSEAAARLNCHPKTVLNRIRAGTIPVRVLRIERLTRINRSDFEAYLESLANPPTNQP</sequence>
<dbReference type="EMBL" id="JBIAJP010000021">
    <property type="protein sequence ID" value="MFF0009620.1"/>
    <property type="molecule type" value="Genomic_DNA"/>
</dbReference>
<evidence type="ECO:0000259" key="1">
    <source>
        <dbReference type="Pfam" id="PF12728"/>
    </source>
</evidence>
<comment type="caution">
    <text evidence="2">The sequence shown here is derived from an EMBL/GenBank/DDBJ whole genome shotgun (WGS) entry which is preliminary data.</text>
</comment>